<name>A0A2T3A7S9_9PEZI</name>
<evidence type="ECO:0000259" key="3">
    <source>
        <dbReference type="SMART" id="SM01042"/>
    </source>
</evidence>
<evidence type="ECO:0000256" key="1">
    <source>
        <dbReference type="SAM" id="MobiDB-lite"/>
    </source>
</evidence>
<feature type="region of interest" description="Disordered" evidence="1">
    <location>
        <begin position="1"/>
        <end position="67"/>
    </location>
</feature>
<dbReference type="EMBL" id="KZ678443">
    <property type="protein sequence ID" value="PSR84444.1"/>
    <property type="molecule type" value="Genomic_DNA"/>
</dbReference>
<feature type="region of interest" description="Disordered" evidence="1">
    <location>
        <begin position="443"/>
        <end position="484"/>
    </location>
</feature>
<dbReference type="GO" id="GO:0031965">
    <property type="term" value="C:nuclear membrane"/>
    <property type="evidence" value="ECO:0007669"/>
    <property type="project" value="InterPro"/>
</dbReference>
<keyword evidence="2" id="KW-0472">Membrane</keyword>
<dbReference type="GO" id="GO:0055088">
    <property type="term" value="P:lipid homeostasis"/>
    <property type="evidence" value="ECO:0007669"/>
    <property type="project" value="InterPro"/>
</dbReference>
<dbReference type="Proteomes" id="UP000241462">
    <property type="component" value="Unassembled WGS sequence"/>
</dbReference>
<keyword evidence="2" id="KW-1133">Transmembrane helix</keyword>
<protein>
    <submittedName>
        <fullName evidence="4">Di-sulfide bridge nucleocytoplasmic transport domain-domain-containing protein</fullName>
    </submittedName>
</protein>
<dbReference type="PANTHER" id="PTHR28136">
    <property type="entry name" value="NUCLEUS EXPORT PROTEIN BRR6"/>
    <property type="match status" value="1"/>
</dbReference>
<reference evidence="4 5" key="1">
    <citation type="journal article" date="2018" name="Mycol. Prog.">
        <title>Coniella lustricola, a new species from submerged detritus.</title>
        <authorList>
            <person name="Raudabaugh D.B."/>
            <person name="Iturriaga T."/>
            <person name="Carver A."/>
            <person name="Mondo S."/>
            <person name="Pangilinan J."/>
            <person name="Lipzen A."/>
            <person name="He G."/>
            <person name="Amirebrahimi M."/>
            <person name="Grigoriev I.V."/>
            <person name="Miller A.N."/>
        </authorList>
    </citation>
    <scope>NUCLEOTIDE SEQUENCE [LARGE SCALE GENOMIC DNA]</scope>
    <source>
        <strain evidence="4 5">B22-T-1</strain>
    </source>
</reference>
<dbReference type="STRING" id="2025994.A0A2T3A7S9"/>
<gene>
    <name evidence="4" type="ORF">BD289DRAFT_368597</name>
</gene>
<proteinExistence type="predicted"/>
<feature type="compositionally biased region" description="Polar residues" evidence="1">
    <location>
        <begin position="22"/>
        <end position="36"/>
    </location>
</feature>
<feature type="compositionally biased region" description="Basic and acidic residues" evidence="1">
    <location>
        <begin position="1"/>
        <end position="16"/>
    </location>
</feature>
<dbReference type="GO" id="GO:0006998">
    <property type="term" value="P:nuclear envelope organization"/>
    <property type="evidence" value="ECO:0007669"/>
    <property type="project" value="InterPro"/>
</dbReference>
<sequence>MEKRGDVGHMDWDWENGRGNLDPTSPFTHQAQSNRADNPHNPFQAAASGSTPFFPANFNAAPRQSSPLSQSMVAAPSRDLFDPSLQRTSTAPVFRTTKFTDPTKYKEASFLTPHNEQSEMDFDDTTIMTEVSEMEVPDSPEINRSEYVDSPDLRSPETPARMTASARRSGKGPIARSTTLEWPVDRVRKRPRNNRDRDIGSTRKRLPGGCDEDDSDYDTFADGQRRRRAAPEHMGWLYYILSTISSNPEAPIIFSWYLQVFINAFFGGLLLWIAWGIISAVRGEVIYSSEKAKLNLLAEIEHCSKQYVANRCSPIADRIPAVEGLCNEWDHCMSQDPNSVAGVKASVSHLADIVNEFTTRLSWKSICVILLFAVVLVFANNLVFSKFRQNVRHYNQHQPGEPQHARQSGMGFPMTPHKPDQAYIFAPIGQTPKSLRRAFLHDDTDTDASPASRLLLPPYTPSRRSRSRGERSRSPSKRSPYKDW</sequence>
<evidence type="ECO:0000313" key="4">
    <source>
        <dbReference type="EMBL" id="PSR84444.1"/>
    </source>
</evidence>
<organism evidence="4 5">
    <name type="scientific">Coniella lustricola</name>
    <dbReference type="NCBI Taxonomy" id="2025994"/>
    <lineage>
        <taxon>Eukaryota</taxon>
        <taxon>Fungi</taxon>
        <taxon>Dikarya</taxon>
        <taxon>Ascomycota</taxon>
        <taxon>Pezizomycotina</taxon>
        <taxon>Sordariomycetes</taxon>
        <taxon>Sordariomycetidae</taxon>
        <taxon>Diaporthales</taxon>
        <taxon>Schizoparmaceae</taxon>
        <taxon>Coniella</taxon>
    </lineage>
</organism>
<accession>A0A2T3A7S9</accession>
<dbReference type="Pfam" id="PF10104">
    <property type="entry name" value="Brr6_like_C_C"/>
    <property type="match status" value="1"/>
</dbReference>
<evidence type="ECO:0000256" key="2">
    <source>
        <dbReference type="SAM" id="Phobius"/>
    </source>
</evidence>
<dbReference type="InterPro" id="IPR040202">
    <property type="entry name" value="Brl1/Brr6"/>
</dbReference>
<evidence type="ECO:0000313" key="5">
    <source>
        <dbReference type="Proteomes" id="UP000241462"/>
    </source>
</evidence>
<dbReference type="AlphaFoldDB" id="A0A2T3A7S9"/>
<keyword evidence="2" id="KW-0812">Transmembrane</keyword>
<feature type="compositionally biased region" description="Basic and acidic residues" evidence="1">
    <location>
        <begin position="141"/>
        <end position="155"/>
    </location>
</feature>
<feature type="transmembrane region" description="Helical" evidence="2">
    <location>
        <begin position="260"/>
        <end position="281"/>
    </location>
</feature>
<feature type="transmembrane region" description="Helical" evidence="2">
    <location>
        <begin position="366"/>
        <end position="384"/>
    </location>
</feature>
<dbReference type="PANTHER" id="PTHR28136:SF5">
    <property type="entry name" value="NUCLEUS EXPORT PROTEIN BRR6"/>
    <property type="match status" value="1"/>
</dbReference>
<dbReference type="OrthoDB" id="5961at2759"/>
<feature type="region of interest" description="Disordered" evidence="1">
    <location>
        <begin position="134"/>
        <end position="210"/>
    </location>
</feature>
<dbReference type="InterPro" id="IPR018767">
    <property type="entry name" value="Brl1/Brr6_dom"/>
</dbReference>
<keyword evidence="5" id="KW-1185">Reference proteome</keyword>
<dbReference type="InParanoid" id="A0A2T3A7S9"/>
<dbReference type="SMART" id="SM01042">
    <property type="entry name" value="Brr6_like_C_C"/>
    <property type="match status" value="1"/>
</dbReference>
<feature type="domain" description="Brl1/Brr6" evidence="3">
    <location>
        <begin position="254"/>
        <end position="388"/>
    </location>
</feature>